<gene>
    <name evidence="2" type="ORF">HNQ64_000383</name>
</gene>
<dbReference type="PANTHER" id="PTHR39639:SF1">
    <property type="entry name" value="DUF262 DOMAIN-CONTAINING PROTEIN"/>
    <property type="match status" value="1"/>
</dbReference>
<dbReference type="InterPro" id="IPR004919">
    <property type="entry name" value="GmrSD_N"/>
</dbReference>
<feature type="domain" description="GmrSD restriction endonucleases N-terminal" evidence="1">
    <location>
        <begin position="10"/>
        <end position="151"/>
    </location>
</feature>
<dbReference type="Proteomes" id="UP000534294">
    <property type="component" value="Unassembled WGS sequence"/>
</dbReference>
<protein>
    <recommendedName>
        <fullName evidence="1">GmrSD restriction endonucleases N-terminal domain-containing protein</fullName>
    </recommendedName>
</protein>
<evidence type="ECO:0000259" key="1">
    <source>
        <dbReference type="Pfam" id="PF03235"/>
    </source>
</evidence>
<dbReference type="RefSeq" id="WP_184204647.1">
    <property type="nucleotide sequence ID" value="NZ_JACHIF010000001.1"/>
</dbReference>
<sequence>MKFRQLQWSIKDLIENRGQIDPAPQYQRGSVWSDKKKQLLIDSILMGYDMPKFYLRRSQGSYDYEVFDGQQRMLAIFDFADGKIPLAKASDELADNAGAYFDDLPSALRRKFYVYNLTVSSCSSATNDEIRELFRRLQEGVRLTPPEIRNSMPSAIGDVIRSMALTHAFFKASCFTPERFQCDDLLTHAFAFADAGPSCDLKAPNLEVLYKKHARHCSSALIQSVNRTLSFMADIQKHQTKSINTKWGFVDVFGVLNKNPAHRMKADKVAMRYKTFESKRRTAMREGIERLNVSDDPIFDPSLYRYIERFRLSAGTMAAVRERHQILTKHLIS</sequence>
<dbReference type="AlphaFoldDB" id="A0A7W7YHD9"/>
<reference evidence="2 3" key="1">
    <citation type="submission" date="2020-08" db="EMBL/GenBank/DDBJ databases">
        <title>Genomic Encyclopedia of Type Strains, Phase IV (KMG-IV): sequencing the most valuable type-strain genomes for metagenomic binning, comparative biology and taxonomic classification.</title>
        <authorList>
            <person name="Goeker M."/>
        </authorList>
    </citation>
    <scope>NUCLEOTIDE SEQUENCE [LARGE SCALE GENOMIC DNA]</scope>
    <source>
        <strain evidence="2 3">DSM 12251</strain>
    </source>
</reference>
<dbReference type="PANTHER" id="PTHR39639">
    <property type="entry name" value="CHROMOSOME 16, WHOLE GENOME SHOTGUN SEQUENCE"/>
    <property type="match status" value="1"/>
</dbReference>
<keyword evidence="3" id="KW-1185">Reference proteome</keyword>
<accession>A0A7W7YHD9</accession>
<dbReference type="Pfam" id="PF03235">
    <property type="entry name" value="GmrSD_N"/>
    <property type="match status" value="1"/>
</dbReference>
<dbReference type="EMBL" id="JACHIF010000001">
    <property type="protein sequence ID" value="MBB5036149.1"/>
    <property type="molecule type" value="Genomic_DNA"/>
</dbReference>
<proteinExistence type="predicted"/>
<comment type="caution">
    <text evidence="2">The sequence shown here is derived from an EMBL/GenBank/DDBJ whole genome shotgun (WGS) entry which is preliminary data.</text>
</comment>
<name>A0A7W7YHD9_9BACT</name>
<evidence type="ECO:0000313" key="3">
    <source>
        <dbReference type="Proteomes" id="UP000534294"/>
    </source>
</evidence>
<organism evidence="2 3">
    <name type="scientific">Prosthecobacter dejongeii</name>
    <dbReference type="NCBI Taxonomy" id="48465"/>
    <lineage>
        <taxon>Bacteria</taxon>
        <taxon>Pseudomonadati</taxon>
        <taxon>Verrucomicrobiota</taxon>
        <taxon>Verrucomicrobiia</taxon>
        <taxon>Verrucomicrobiales</taxon>
        <taxon>Verrucomicrobiaceae</taxon>
        <taxon>Prosthecobacter</taxon>
    </lineage>
</organism>
<evidence type="ECO:0000313" key="2">
    <source>
        <dbReference type="EMBL" id="MBB5036149.1"/>
    </source>
</evidence>